<dbReference type="CDD" id="cd14688">
    <property type="entry name" value="bZIP_YAP"/>
    <property type="match status" value="1"/>
</dbReference>
<dbReference type="GO" id="GO:0016787">
    <property type="term" value="F:hydrolase activity"/>
    <property type="evidence" value="ECO:0007669"/>
    <property type="project" value="UniProtKB-KW"/>
</dbReference>
<dbReference type="InterPro" id="IPR021833">
    <property type="entry name" value="DUF3425"/>
</dbReference>
<feature type="compositionally biased region" description="Acidic residues" evidence="4">
    <location>
        <begin position="1317"/>
        <end position="1346"/>
    </location>
</feature>
<feature type="compositionally biased region" description="Acidic residues" evidence="4">
    <location>
        <begin position="740"/>
        <end position="751"/>
    </location>
</feature>
<feature type="compositionally biased region" description="Polar residues" evidence="4">
    <location>
        <begin position="146"/>
        <end position="162"/>
    </location>
</feature>
<evidence type="ECO:0000259" key="6">
    <source>
        <dbReference type="PROSITE" id="PS51194"/>
    </source>
</evidence>
<feature type="region of interest" description="Disordered" evidence="4">
    <location>
        <begin position="361"/>
        <end position="621"/>
    </location>
</feature>
<dbReference type="InterPro" id="IPR001650">
    <property type="entry name" value="Helicase_C-like"/>
</dbReference>
<keyword evidence="2" id="KW-0378">Hydrolase</keyword>
<evidence type="ECO:0000259" key="5">
    <source>
        <dbReference type="PROSITE" id="PS51192"/>
    </source>
</evidence>
<keyword evidence="8" id="KW-1185">Reference proteome</keyword>
<feature type="compositionally biased region" description="Basic and acidic residues" evidence="4">
    <location>
        <begin position="1572"/>
        <end position="1582"/>
    </location>
</feature>
<dbReference type="Pfam" id="PF00176">
    <property type="entry name" value="SNF2-rel_dom"/>
    <property type="match status" value="1"/>
</dbReference>
<feature type="domain" description="Helicase ATP-binding" evidence="5">
    <location>
        <begin position="779"/>
        <end position="967"/>
    </location>
</feature>
<evidence type="ECO:0000256" key="1">
    <source>
        <dbReference type="ARBA" id="ARBA00022741"/>
    </source>
</evidence>
<dbReference type="GO" id="GO:0008094">
    <property type="term" value="F:ATP-dependent activity, acting on DNA"/>
    <property type="evidence" value="ECO:0007669"/>
    <property type="project" value="TreeGrafter"/>
</dbReference>
<dbReference type="Gene3D" id="3.40.50.10810">
    <property type="entry name" value="Tandem AAA-ATPase domain"/>
    <property type="match status" value="1"/>
</dbReference>
<dbReference type="GeneID" id="28765887"/>
<reference evidence="7 8" key="1">
    <citation type="submission" date="2016-05" db="EMBL/GenBank/DDBJ databases">
        <title>Comparative analysis of secretome profiles of manganese(II)-oxidizing ascomycete fungi.</title>
        <authorList>
            <consortium name="DOE Joint Genome Institute"/>
            <person name="Zeiner C.A."/>
            <person name="Purvine S.O."/>
            <person name="Zink E.M."/>
            <person name="Wu S."/>
            <person name="Pasa-Tolic L."/>
            <person name="Chaput D.L."/>
            <person name="Haridas S."/>
            <person name="Grigoriev I.V."/>
            <person name="Santelli C.M."/>
            <person name="Hansel C.M."/>
        </authorList>
    </citation>
    <scope>NUCLEOTIDE SEQUENCE [LARGE SCALE GENOMIC DNA]</scope>
    <source>
        <strain evidence="7 8">AP3s5-JAC2a</strain>
    </source>
</reference>
<dbReference type="InterPro" id="IPR050628">
    <property type="entry name" value="SNF2_RAD54_helicase_TF"/>
</dbReference>
<feature type="compositionally biased region" description="Basic and acidic residues" evidence="4">
    <location>
        <begin position="1196"/>
        <end position="1205"/>
    </location>
</feature>
<dbReference type="Gene3D" id="3.40.50.300">
    <property type="entry name" value="P-loop containing nucleotide triphosphate hydrolases"/>
    <property type="match status" value="1"/>
</dbReference>
<dbReference type="InterPro" id="IPR014001">
    <property type="entry name" value="Helicase_ATP-bd"/>
</dbReference>
<feature type="region of interest" description="Disordered" evidence="4">
    <location>
        <begin position="1177"/>
        <end position="1351"/>
    </location>
</feature>
<dbReference type="Pfam" id="PF11905">
    <property type="entry name" value="DUF3425"/>
    <property type="match status" value="1"/>
</dbReference>
<dbReference type="OrthoDB" id="423559at2759"/>
<dbReference type="InterPro" id="IPR027417">
    <property type="entry name" value="P-loop_NTPase"/>
</dbReference>
<feature type="region of interest" description="Disordered" evidence="4">
    <location>
        <begin position="146"/>
        <end position="175"/>
    </location>
</feature>
<dbReference type="EMBL" id="KV441548">
    <property type="protein sequence ID" value="OAG12208.1"/>
    <property type="molecule type" value="Genomic_DNA"/>
</dbReference>
<feature type="region of interest" description="Disordered" evidence="4">
    <location>
        <begin position="1096"/>
        <end position="1133"/>
    </location>
</feature>
<evidence type="ECO:0000256" key="4">
    <source>
        <dbReference type="SAM" id="MobiDB-lite"/>
    </source>
</evidence>
<dbReference type="STRING" id="1460663.A0A177CYS7"/>
<dbReference type="CDD" id="cd18793">
    <property type="entry name" value="SF2_C_SNF"/>
    <property type="match status" value="1"/>
</dbReference>
<dbReference type="GO" id="GO:0006281">
    <property type="term" value="P:DNA repair"/>
    <property type="evidence" value="ECO:0007669"/>
    <property type="project" value="TreeGrafter"/>
</dbReference>
<dbReference type="Proteomes" id="UP000077069">
    <property type="component" value="Unassembled WGS sequence"/>
</dbReference>
<evidence type="ECO:0000313" key="8">
    <source>
        <dbReference type="Proteomes" id="UP000077069"/>
    </source>
</evidence>
<sequence length="1582" mass="174953">MPANRVERKKKTKTPEDVPDVGDPDRKRVLNVLAQRRYRERRKAKIAALEAQAKGTVSVPNASETTPDSVNGIQNTSVHHSVAQSSMTQAIPTGSGLSMDETEGIEEIIRDAMPQEESAFDLAGGFTQEVFDFDAQLLEDISFGLPTSSHASRSRGTTPALTSSSSPSSSSSIGPLSSDASFLEVPVLATIRAFTTIANMLDIMNKVWDPGFTHTLPPIAPPGLPPNLHPTTAQMTIPHHPFLDALPWPSVREKLICMFSLPSMFRPPIAQDDVEEGVSKPIMRLITDLDDHQDGVRIHGNLVGWEASSELAEEAWEIGEVFYKNWWWCLDGRIIAITNKRRRERGMGPLIKIPKKNRAPFRPVDTLLSPQKPSFKAGRSKPAQEASLSDEENSYLPQRDEDATESSIEPSELSHLGNSSSLFDEQRTPPASSPVYRPTRTTHISKTPRSMARDREPPGGQPRAPAPPSAHAPVAKPLHERLSANGPIDLSTPPKAAPEFGKASTMQSPLKNFAQRTQSSHVFNQPVPGHSRSEHHRDHKPIAIHRPNVPSQPTKRAPPKVSSRYSGASTDDSDIFEIQPSQFQPRPSYSAAPVPQPMNTQHRTIHAPPRPVYSSVGHANGFQPVNRNQGMFSLESRKTVILDDLAPKRTGSDDEDDFDPDTAIRAERGEFGAPDLHAYVDSNQANENIKALLEGALDEENIPRTRGRKKKKQAEGDAAMSLADRLAALDVKESEADKAAEDEEEDEDDGTVDGMKVKLLPHQVEGVAWMIEKETGAHNKRAKLPKGGILADDMGLGKTVQSIAVILSNPRPEKGVEPENKKNRILPAVGKGTLIVAPLALIKQWEAEINDKVSKSPGLKVLVHHGPNRTKSLEKLKTYDVVITTYQVLASEHASCGEGPNGLKKGCFGVHWYRVMLDEAHTIKNRNAKMTKACYEVQSHYRWCLTGTPMQNNLDELQSLIRFLRIQPYCDMPNWKDAITGPMKSGRGNLAMRRLQIFLKAFMKRRTKDVLKKEGALNFGGKQKEGEEKKGGFQIVGRNIETVIGEFTAKERSFYDRLNDRAESRLKEMMGGEKRDYIGALVLLLRLRQACNHPSLTKSNMKEDKDALTTGQKSSPQTGLQTPRKASNDDDADDLADLLGGLTVETKRCDVCQSRLHSGNTAPGAIRCNECETDLNASVKKSKKHKKSRKHKHKDQKKEKHRQLDSEDEDAPKLPNASRQRRVVVDSDDEEEAGEWLVGEDEQGPTNLGKAGGTDDEDAEGGGDTLASVDSHASGSGDEDHDTVGSFIVHDTDSEEEGPVARKGKLSKPAKLVSIDSDNELPSETDSDSSSEADSEEDSDTEESDIEYNASDLTPSTKIRQLLTILEKETPDHKVIVFSQFTSMLDLIQPFLRRGGYNFTRYDGKMRNDLREASLAKLRNDKRCRVLICSLKCGSLGLNLTAASRVVIMEPFWNPFVEEQAIDRVHRLNQTVDVTVYRLSIHNSVEERILALQEAKRKLAQAAIEGGKAVGKLSMQDILALFKRDAEYDHRNVDDGNDDIFARTRVLDERGDSQDVGESTAARRKKGSLGFKKPEHSVYGRR</sequence>
<dbReference type="FunFam" id="3.40.50.10810:FF:000053">
    <property type="entry name" value="SNF2 family helicase/ATPase, putative"/>
    <property type="match status" value="1"/>
</dbReference>
<feature type="region of interest" description="Disordered" evidence="4">
    <location>
        <begin position="1"/>
        <end position="25"/>
    </location>
</feature>
<evidence type="ECO:0000313" key="7">
    <source>
        <dbReference type="EMBL" id="OAG12208.1"/>
    </source>
</evidence>
<evidence type="ECO:0000256" key="3">
    <source>
        <dbReference type="ARBA" id="ARBA00022840"/>
    </source>
</evidence>
<feature type="compositionally biased region" description="Basic residues" evidence="4">
    <location>
        <begin position="1180"/>
        <end position="1195"/>
    </location>
</feature>
<dbReference type="InterPro" id="IPR000330">
    <property type="entry name" value="SNF2_N"/>
</dbReference>
<dbReference type="PANTHER" id="PTHR45626:SF14">
    <property type="entry name" value="ATP-DEPENDENT DNA HELICASE (EUROFUNG)"/>
    <property type="match status" value="1"/>
</dbReference>
<dbReference type="InParanoid" id="A0A177CYS7"/>
<feature type="compositionally biased region" description="Acidic residues" evidence="4">
    <location>
        <begin position="1226"/>
        <end position="1243"/>
    </location>
</feature>
<organism evidence="7 8">
    <name type="scientific">Paraphaeosphaeria sporulosa</name>
    <dbReference type="NCBI Taxonomy" id="1460663"/>
    <lineage>
        <taxon>Eukaryota</taxon>
        <taxon>Fungi</taxon>
        <taxon>Dikarya</taxon>
        <taxon>Ascomycota</taxon>
        <taxon>Pezizomycotina</taxon>
        <taxon>Dothideomycetes</taxon>
        <taxon>Pleosporomycetidae</taxon>
        <taxon>Pleosporales</taxon>
        <taxon>Massarineae</taxon>
        <taxon>Didymosphaeriaceae</taxon>
        <taxon>Paraphaeosphaeria</taxon>
    </lineage>
</organism>
<evidence type="ECO:0000256" key="2">
    <source>
        <dbReference type="ARBA" id="ARBA00022801"/>
    </source>
</evidence>
<feature type="compositionally biased region" description="Polar residues" evidence="4">
    <location>
        <begin position="1109"/>
        <end position="1125"/>
    </location>
</feature>
<feature type="region of interest" description="Disordered" evidence="4">
    <location>
        <begin position="733"/>
        <end position="754"/>
    </location>
</feature>
<feature type="compositionally biased region" description="Polar residues" evidence="4">
    <location>
        <begin position="439"/>
        <end position="448"/>
    </location>
</feature>
<gene>
    <name evidence="7" type="ORF">CC84DRAFT_1211805</name>
</gene>
<feature type="compositionally biased region" description="Low complexity" evidence="4">
    <location>
        <begin position="163"/>
        <end position="175"/>
    </location>
</feature>
<dbReference type="SMART" id="SM00490">
    <property type="entry name" value="HELICc"/>
    <property type="match status" value="1"/>
</dbReference>
<accession>A0A177CYS7</accession>
<dbReference type="RefSeq" id="XP_018042573.1">
    <property type="nucleotide sequence ID" value="XM_018182401.1"/>
</dbReference>
<feature type="region of interest" description="Disordered" evidence="4">
    <location>
        <begin position="1550"/>
        <end position="1582"/>
    </location>
</feature>
<dbReference type="PROSITE" id="PS51192">
    <property type="entry name" value="HELICASE_ATP_BIND_1"/>
    <property type="match status" value="1"/>
</dbReference>
<dbReference type="PANTHER" id="PTHR45626">
    <property type="entry name" value="TRANSCRIPTION TERMINATION FACTOR 2-RELATED"/>
    <property type="match status" value="1"/>
</dbReference>
<dbReference type="Pfam" id="PF00271">
    <property type="entry name" value="Helicase_C"/>
    <property type="match status" value="1"/>
</dbReference>
<protein>
    <submittedName>
        <fullName evidence="7">Uncharacterized protein</fullName>
    </submittedName>
</protein>
<dbReference type="CDD" id="cd18008">
    <property type="entry name" value="DEXDc_SHPRH-like"/>
    <property type="match status" value="1"/>
</dbReference>
<feature type="domain" description="Helicase C-terminal" evidence="6">
    <location>
        <begin position="1358"/>
        <end position="1519"/>
    </location>
</feature>
<dbReference type="GO" id="GO:0005524">
    <property type="term" value="F:ATP binding"/>
    <property type="evidence" value="ECO:0007669"/>
    <property type="project" value="UniProtKB-KW"/>
</dbReference>
<dbReference type="InterPro" id="IPR038718">
    <property type="entry name" value="SNF2-like_sf"/>
</dbReference>
<feature type="compositionally biased region" description="Polar residues" evidence="4">
    <location>
        <begin position="504"/>
        <end position="523"/>
    </location>
</feature>
<dbReference type="PROSITE" id="PS51194">
    <property type="entry name" value="HELICASE_CTER"/>
    <property type="match status" value="1"/>
</dbReference>
<dbReference type="GO" id="GO:0005634">
    <property type="term" value="C:nucleus"/>
    <property type="evidence" value="ECO:0007669"/>
    <property type="project" value="TreeGrafter"/>
</dbReference>
<proteinExistence type="predicted"/>
<dbReference type="InterPro" id="IPR049730">
    <property type="entry name" value="SNF2/RAD54-like_C"/>
</dbReference>
<dbReference type="SMART" id="SM00487">
    <property type="entry name" value="DEXDc"/>
    <property type="match status" value="1"/>
</dbReference>
<keyword evidence="1" id="KW-0547">Nucleotide-binding</keyword>
<dbReference type="SUPFAM" id="SSF52540">
    <property type="entry name" value="P-loop containing nucleoside triphosphate hydrolases"/>
    <property type="match status" value="2"/>
</dbReference>
<feature type="region of interest" description="Disordered" evidence="4">
    <location>
        <begin position="700"/>
        <end position="719"/>
    </location>
</feature>
<name>A0A177CYS7_9PLEO</name>
<keyword evidence="3" id="KW-0067">ATP-binding</keyword>